<dbReference type="AlphaFoldDB" id="A0A8D9EZV5"/>
<dbReference type="EMBL" id="HBUF01580527">
    <property type="protein sequence ID" value="CAG6770085.1"/>
    <property type="molecule type" value="Transcribed_RNA"/>
</dbReference>
<evidence type="ECO:0000313" key="1">
    <source>
        <dbReference type="EMBL" id="CAG6770085.1"/>
    </source>
</evidence>
<sequence>MESSSRRIEELLAVNKHKKQHHTGDTECTYMYIIIESISSAIIAKHFGDIRKILSLSYTCCRYLTLLYPATPTSTFLKAQSVNRKIKLVLQFFWANLKPTFFSYPFTFAGSLFQLSLLGNTYVLLNEFLNETYLKGCSFSVSNRVVH</sequence>
<name>A0A8D9EZV5_9HEMI</name>
<accession>A0A8D9EZV5</accession>
<organism evidence="1">
    <name type="scientific">Cacopsylla melanoneura</name>
    <dbReference type="NCBI Taxonomy" id="428564"/>
    <lineage>
        <taxon>Eukaryota</taxon>
        <taxon>Metazoa</taxon>
        <taxon>Ecdysozoa</taxon>
        <taxon>Arthropoda</taxon>
        <taxon>Hexapoda</taxon>
        <taxon>Insecta</taxon>
        <taxon>Pterygota</taxon>
        <taxon>Neoptera</taxon>
        <taxon>Paraneoptera</taxon>
        <taxon>Hemiptera</taxon>
        <taxon>Sternorrhyncha</taxon>
        <taxon>Psylloidea</taxon>
        <taxon>Psyllidae</taxon>
        <taxon>Psyllinae</taxon>
        <taxon>Cacopsylla</taxon>
    </lineage>
</organism>
<protein>
    <submittedName>
        <fullName evidence="1">Uncharacterized protein</fullName>
    </submittedName>
</protein>
<reference evidence="1" key="1">
    <citation type="submission" date="2021-05" db="EMBL/GenBank/DDBJ databases">
        <authorList>
            <person name="Alioto T."/>
            <person name="Alioto T."/>
            <person name="Gomez Garrido J."/>
        </authorList>
    </citation>
    <scope>NUCLEOTIDE SEQUENCE</scope>
</reference>
<proteinExistence type="predicted"/>